<dbReference type="InterPro" id="IPR017348">
    <property type="entry name" value="PIM1/2/3"/>
</dbReference>
<dbReference type="GO" id="GO:0005634">
    <property type="term" value="C:nucleus"/>
    <property type="evidence" value="ECO:0007669"/>
    <property type="project" value="TreeGrafter"/>
</dbReference>
<dbReference type="InterPro" id="IPR008271">
    <property type="entry name" value="Ser/Thr_kinase_AS"/>
</dbReference>
<comment type="similarity">
    <text evidence="6">Belongs to the protein kinase superfamily.</text>
</comment>
<dbReference type="EMBL" id="KL198016">
    <property type="protein sequence ID" value="KDQ21730.1"/>
    <property type="molecule type" value="Genomic_DNA"/>
</dbReference>
<evidence type="ECO:0000313" key="9">
    <source>
        <dbReference type="Proteomes" id="UP000027195"/>
    </source>
</evidence>
<dbReference type="GO" id="GO:0035556">
    <property type="term" value="P:intracellular signal transduction"/>
    <property type="evidence" value="ECO:0007669"/>
    <property type="project" value="TreeGrafter"/>
</dbReference>
<feature type="binding site" evidence="4">
    <location>
        <position position="87"/>
    </location>
    <ligand>
        <name>ATP</name>
        <dbReference type="ChEBI" id="CHEBI:30616"/>
    </ligand>
</feature>
<dbReference type="SMART" id="SM00220">
    <property type="entry name" value="S_TKc"/>
    <property type="match status" value="1"/>
</dbReference>
<evidence type="ECO:0000256" key="6">
    <source>
        <dbReference type="RuleBase" id="RU000304"/>
    </source>
</evidence>
<dbReference type="InParanoid" id="A0A067N431"/>
<evidence type="ECO:0000256" key="5">
    <source>
        <dbReference type="PROSITE-ProRule" id="PRU10141"/>
    </source>
</evidence>
<dbReference type="Gene3D" id="3.30.200.20">
    <property type="entry name" value="Phosphorylase Kinase, domain 1"/>
    <property type="match status" value="1"/>
</dbReference>
<dbReference type="AlphaFoldDB" id="A0A067N431"/>
<dbReference type="PROSITE" id="PS50011">
    <property type="entry name" value="PROTEIN_KINASE_DOM"/>
    <property type="match status" value="1"/>
</dbReference>
<dbReference type="OrthoDB" id="10252171at2759"/>
<evidence type="ECO:0000256" key="4">
    <source>
        <dbReference type="PIRSR" id="PIRSR037993-2"/>
    </source>
</evidence>
<dbReference type="InterPro" id="IPR017441">
    <property type="entry name" value="Protein_kinase_ATP_BS"/>
</dbReference>
<dbReference type="PROSITE" id="PS00107">
    <property type="entry name" value="PROTEIN_KINASE_ATP"/>
    <property type="match status" value="1"/>
</dbReference>
<proteinExistence type="inferred from homology"/>
<dbReference type="STRING" id="930990.A0A067N431"/>
<dbReference type="InterPro" id="IPR000719">
    <property type="entry name" value="Prot_kinase_dom"/>
</dbReference>
<evidence type="ECO:0000256" key="3">
    <source>
        <dbReference type="PIRSR" id="PIRSR037993-1"/>
    </source>
</evidence>
<keyword evidence="9" id="KW-1185">Reference proteome</keyword>
<sequence>IGSGGYGFVLVAQHRATRARVCVKFIVKDNIPSRHWIYDPGINARVPIEVYVLKYANHKGIIGYEGLFEDSIYFYLRPSLPRLPSHDLFECIEQHSRLHEDDAKYIFTQVVDTVAYLDSLGIAHRDIKDENLVIDENLKVKLIDFGSAVIWNSERAPPFYDRFYGTKTFASSEILRKKPYQAAPAEAWSLGVLLCFLVAGQSPFVDVPAAIAGTISRPKKGTVSRECMHLIRGCLRVDPHERYTVEQIK</sequence>
<gene>
    <name evidence="8" type="ORF">BOTBODRAFT_99789</name>
</gene>
<dbReference type="Proteomes" id="UP000027195">
    <property type="component" value="Unassembled WGS sequence"/>
</dbReference>
<reference evidence="9" key="1">
    <citation type="journal article" date="2014" name="Proc. Natl. Acad. Sci. U.S.A.">
        <title>Extensive sampling of basidiomycete genomes demonstrates inadequacy of the white-rot/brown-rot paradigm for wood decay fungi.</title>
        <authorList>
            <person name="Riley R."/>
            <person name="Salamov A.A."/>
            <person name="Brown D.W."/>
            <person name="Nagy L.G."/>
            <person name="Floudas D."/>
            <person name="Held B.W."/>
            <person name="Levasseur A."/>
            <person name="Lombard V."/>
            <person name="Morin E."/>
            <person name="Otillar R."/>
            <person name="Lindquist E.A."/>
            <person name="Sun H."/>
            <person name="LaButti K.M."/>
            <person name="Schmutz J."/>
            <person name="Jabbour D."/>
            <person name="Luo H."/>
            <person name="Baker S.E."/>
            <person name="Pisabarro A.G."/>
            <person name="Walton J.D."/>
            <person name="Blanchette R.A."/>
            <person name="Henrissat B."/>
            <person name="Martin F."/>
            <person name="Cullen D."/>
            <person name="Hibbett D.S."/>
            <person name="Grigoriev I.V."/>
        </authorList>
    </citation>
    <scope>NUCLEOTIDE SEQUENCE [LARGE SCALE GENOMIC DNA]</scope>
    <source>
        <strain evidence="9">FD-172 SS1</strain>
    </source>
</reference>
<evidence type="ECO:0000256" key="2">
    <source>
        <dbReference type="ARBA" id="ARBA00022840"/>
    </source>
</evidence>
<feature type="domain" description="Protein kinase" evidence="7">
    <location>
        <begin position="1"/>
        <end position="249"/>
    </location>
</feature>
<accession>A0A067N431</accession>
<dbReference type="GO" id="GO:0005829">
    <property type="term" value="C:cytosol"/>
    <property type="evidence" value="ECO:0007669"/>
    <property type="project" value="TreeGrafter"/>
</dbReference>
<dbReference type="PROSITE" id="PS00108">
    <property type="entry name" value="PROTEIN_KINASE_ST"/>
    <property type="match status" value="1"/>
</dbReference>
<keyword evidence="2 4" id="KW-0067">ATP-binding</keyword>
<evidence type="ECO:0000313" key="8">
    <source>
        <dbReference type="EMBL" id="KDQ21730.1"/>
    </source>
</evidence>
<feature type="binding site" evidence="5">
    <location>
        <position position="28"/>
    </location>
    <ligand>
        <name>ATP</name>
        <dbReference type="ChEBI" id="CHEBI:30616"/>
    </ligand>
</feature>
<dbReference type="Pfam" id="PF00069">
    <property type="entry name" value="Pkinase"/>
    <property type="match status" value="1"/>
</dbReference>
<dbReference type="GO" id="GO:0045719">
    <property type="term" value="P:negative regulation of glycogen biosynthetic process"/>
    <property type="evidence" value="ECO:0007669"/>
    <property type="project" value="TreeGrafter"/>
</dbReference>
<dbReference type="InterPro" id="IPR011009">
    <property type="entry name" value="Kinase-like_dom_sf"/>
</dbReference>
<dbReference type="GO" id="GO:0043066">
    <property type="term" value="P:negative regulation of apoptotic process"/>
    <property type="evidence" value="ECO:0007669"/>
    <property type="project" value="InterPro"/>
</dbReference>
<evidence type="ECO:0000259" key="7">
    <source>
        <dbReference type="PROSITE" id="PS50011"/>
    </source>
</evidence>
<keyword evidence="6" id="KW-0723">Serine/threonine-protein kinase</keyword>
<protein>
    <recommendedName>
        <fullName evidence="7">Protein kinase domain-containing protein</fullName>
    </recommendedName>
</protein>
<dbReference type="SUPFAM" id="SSF56112">
    <property type="entry name" value="Protein kinase-like (PK-like)"/>
    <property type="match status" value="1"/>
</dbReference>
<feature type="binding site" evidence="4">
    <location>
        <position position="24"/>
    </location>
    <ligand>
        <name>ATP</name>
        <dbReference type="ChEBI" id="CHEBI:30616"/>
    </ligand>
</feature>
<dbReference type="PIRSF" id="PIRSF037993">
    <property type="entry name" value="STPK_Pim-1"/>
    <property type="match status" value="1"/>
</dbReference>
<dbReference type="GO" id="GO:0004674">
    <property type="term" value="F:protein serine/threonine kinase activity"/>
    <property type="evidence" value="ECO:0007669"/>
    <property type="project" value="UniProtKB-KW"/>
</dbReference>
<dbReference type="GO" id="GO:0005524">
    <property type="term" value="F:ATP binding"/>
    <property type="evidence" value="ECO:0007669"/>
    <property type="project" value="UniProtKB-UniRule"/>
</dbReference>
<feature type="non-terminal residue" evidence="8">
    <location>
        <position position="1"/>
    </location>
</feature>
<dbReference type="Gene3D" id="1.10.510.10">
    <property type="entry name" value="Transferase(Phosphotransferase) domain 1"/>
    <property type="match status" value="1"/>
</dbReference>
<dbReference type="PANTHER" id="PTHR24346:SF72">
    <property type="entry name" value="CAMK PROTEIN KINASE"/>
    <property type="match status" value="1"/>
</dbReference>
<organism evidence="8 9">
    <name type="scientific">Botryobasidium botryosum (strain FD-172 SS1)</name>
    <dbReference type="NCBI Taxonomy" id="930990"/>
    <lineage>
        <taxon>Eukaryota</taxon>
        <taxon>Fungi</taxon>
        <taxon>Dikarya</taxon>
        <taxon>Basidiomycota</taxon>
        <taxon>Agaricomycotina</taxon>
        <taxon>Agaricomycetes</taxon>
        <taxon>Cantharellales</taxon>
        <taxon>Botryobasidiaceae</taxon>
        <taxon>Botryobasidium</taxon>
    </lineage>
</organism>
<name>A0A067N431_BOTB1</name>
<evidence type="ECO:0000256" key="1">
    <source>
        <dbReference type="ARBA" id="ARBA00022741"/>
    </source>
</evidence>
<keyword evidence="6" id="KW-0418">Kinase</keyword>
<dbReference type="HOGENOM" id="CLU_000288_63_0_1"/>
<keyword evidence="6" id="KW-0808">Transferase</keyword>
<dbReference type="PANTHER" id="PTHR24346">
    <property type="entry name" value="MAP/MICROTUBULE AFFINITY-REGULATING KINASE"/>
    <property type="match status" value="1"/>
</dbReference>
<feature type="active site" description="Proton acceptor" evidence="3">
    <location>
        <position position="126"/>
    </location>
</feature>
<keyword evidence="1 5" id="KW-0547">Nucleotide-binding</keyword>